<name>A0AAD7MD92_9AGAR</name>
<protein>
    <submittedName>
        <fullName evidence="2">Uncharacterized protein</fullName>
    </submittedName>
</protein>
<evidence type="ECO:0000313" key="3">
    <source>
        <dbReference type="Proteomes" id="UP001215598"/>
    </source>
</evidence>
<feature type="region of interest" description="Disordered" evidence="1">
    <location>
        <begin position="110"/>
        <end position="137"/>
    </location>
</feature>
<dbReference type="AlphaFoldDB" id="A0AAD7MD92"/>
<reference evidence="2" key="1">
    <citation type="submission" date="2023-03" db="EMBL/GenBank/DDBJ databases">
        <title>Massive genome expansion in bonnet fungi (Mycena s.s.) driven by repeated elements and novel gene families across ecological guilds.</title>
        <authorList>
            <consortium name="Lawrence Berkeley National Laboratory"/>
            <person name="Harder C.B."/>
            <person name="Miyauchi S."/>
            <person name="Viragh M."/>
            <person name="Kuo A."/>
            <person name="Thoen E."/>
            <person name="Andreopoulos B."/>
            <person name="Lu D."/>
            <person name="Skrede I."/>
            <person name="Drula E."/>
            <person name="Henrissat B."/>
            <person name="Morin E."/>
            <person name="Kohler A."/>
            <person name="Barry K."/>
            <person name="LaButti K."/>
            <person name="Morin E."/>
            <person name="Salamov A."/>
            <person name="Lipzen A."/>
            <person name="Mereny Z."/>
            <person name="Hegedus B."/>
            <person name="Baldrian P."/>
            <person name="Stursova M."/>
            <person name="Weitz H."/>
            <person name="Taylor A."/>
            <person name="Grigoriev I.V."/>
            <person name="Nagy L.G."/>
            <person name="Martin F."/>
            <person name="Kauserud H."/>
        </authorList>
    </citation>
    <scope>NUCLEOTIDE SEQUENCE</scope>
    <source>
        <strain evidence="2">CBHHK182m</strain>
    </source>
</reference>
<feature type="region of interest" description="Disordered" evidence="1">
    <location>
        <begin position="1"/>
        <end position="47"/>
    </location>
</feature>
<accession>A0AAD7MD92</accession>
<organism evidence="2 3">
    <name type="scientific">Mycena metata</name>
    <dbReference type="NCBI Taxonomy" id="1033252"/>
    <lineage>
        <taxon>Eukaryota</taxon>
        <taxon>Fungi</taxon>
        <taxon>Dikarya</taxon>
        <taxon>Basidiomycota</taxon>
        <taxon>Agaricomycotina</taxon>
        <taxon>Agaricomycetes</taxon>
        <taxon>Agaricomycetidae</taxon>
        <taxon>Agaricales</taxon>
        <taxon>Marasmiineae</taxon>
        <taxon>Mycenaceae</taxon>
        <taxon>Mycena</taxon>
    </lineage>
</organism>
<dbReference type="Proteomes" id="UP001215598">
    <property type="component" value="Unassembled WGS sequence"/>
</dbReference>
<keyword evidence="3" id="KW-1185">Reference proteome</keyword>
<proteinExistence type="predicted"/>
<gene>
    <name evidence="2" type="ORF">B0H16DRAFT_1817047</name>
</gene>
<dbReference type="EMBL" id="JARKIB010000398">
    <property type="protein sequence ID" value="KAJ7711377.1"/>
    <property type="molecule type" value="Genomic_DNA"/>
</dbReference>
<sequence>MFLNPSARRSQSIPLPQTLGPSSPPGRDMRCGRDSGKGKGGMGETRGRGGEKVWVWILHGSAERGRAESARNSAGALQHARDSARTHTTQVHYLERKFGAVGRDMRCSMDSGKGKGWMGEERDGTAGGGRCRAARERESFGARDREVRAPALPERESLVLPALDSTVCTLVRWGRGTTVFARAGNDEGRVREGRMRVRVETRGTGRWGQSLCAGTGSSSRVCDGR</sequence>
<evidence type="ECO:0000313" key="2">
    <source>
        <dbReference type="EMBL" id="KAJ7711377.1"/>
    </source>
</evidence>
<comment type="caution">
    <text evidence="2">The sequence shown here is derived from an EMBL/GenBank/DDBJ whole genome shotgun (WGS) entry which is preliminary data.</text>
</comment>
<feature type="compositionally biased region" description="Polar residues" evidence="1">
    <location>
        <begin position="7"/>
        <end position="21"/>
    </location>
</feature>
<feature type="compositionally biased region" description="Basic and acidic residues" evidence="1">
    <location>
        <begin position="27"/>
        <end position="37"/>
    </location>
</feature>
<evidence type="ECO:0000256" key="1">
    <source>
        <dbReference type="SAM" id="MobiDB-lite"/>
    </source>
</evidence>